<keyword evidence="1" id="KW-0732">Signal</keyword>
<name>A0ABY7PYT1_9ACTN</name>
<evidence type="ECO:0008006" key="4">
    <source>
        <dbReference type="Google" id="ProtNLM"/>
    </source>
</evidence>
<gene>
    <name evidence="2" type="ORF">O1G21_06505</name>
</gene>
<feature type="signal peptide" evidence="1">
    <location>
        <begin position="1"/>
        <end position="24"/>
    </location>
</feature>
<accession>A0ABY7PYT1</accession>
<reference evidence="3" key="1">
    <citation type="submission" date="2022-12" db="EMBL/GenBank/DDBJ databases">
        <authorList>
            <person name="Mo P."/>
        </authorList>
    </citation>
    <scope>NUCLEOTIDE SEQUENCE [LARGE SCALE GENOMIC DNA]</scope>
    <source>
        <strain evidence="3">HUAS 3-15</strain>
    </source>
</reference>
<evidence type="ECO:0000313" key="3">
    <source>
        <dbReference type="Proteomes" id="UP001212821"/>
    </source>
</evidence>
<keyword evidence="3" id="KW-1185">Reference proteome</keyword>
<dbReference type="Proteomes" id="UP001212821">
    <property type="component" value="Chromosome"/>
</dbReference>
<organism evidence="2 3">
    <name type="scientific">Kitasatospora cathayae</name>
    <dbReference type="NCBI Taxonomy" id="3004092"/>
    <lineage>
        <taxon>Bacteria</taxon>
        <taxon>Bacillati</taxon>
        <taxon>Actinomycetota</taxon>
        <taxon>Actinomycetes</taxon>
        <taxon>Kitasatosporales</taxon>
        <taxon>Streptomycetaceae</taxon>
        <taxon>Kitasatospora</taxon>
    </lineage>
</organism>
<evidence type="ECO:0000313" key="2">
    <source>
        <dbReference type="EMBL" id="WBP85534.1"/>
    </source>
</evidence>
<dbReference type="EMBL" id="CP115450">
    <property type="protein sequence ID" value="WBP85534.1"/>
    <property type="molecule type" value="Genomic_DNA"/>
</dbReference>
<feature type="chain" id="PRO_5045779866" description="Chaplin domain-containing protein" evidence="1">
    <location>
        <begin position="25"/>
        <end position="82"/>
    </location>
</feature>
<evidence type="ECO:0000256" key="1">
    <source>
        <dbReference type="SAM" id="SignalP"/>
    </source>
</evidence>
<sequence>MSMKNSALAAACCAVLLAAPLALAQSAAAHTSINSTSNTGDNNGPKTPEEAAACKALTGNLLGGFGSMLGNAVCVVRPVGKG</sequence>
<dbReference type="RefSeq" id="WP_270141559.1">
    <property type="nucleotide sequence ID" value="NZ_CP115450.1"/>
</dbReference>
<proteinExistence type="predicted"/>
<protein>
    <recommendedName>
        <fullName evidence="4">Chaplin domain-containing protein</fullName>
    </recommendedName>
</protein>